<organism evidence="2 3">
    <name type="scientific">Pedobacter panaciterrae</name>
    <dbReference type="NCBI Taxonomy" id="363849"/>
    <lineage>
        <taxon>Bacteria</taxon>
        <taxon>Pseudomonadati</taxon>
        <taxon>Bacteroidota</taxon>
        <taxon>Sphingobacteriia</taxon>
        <taxon>Sphingobacteriales</taxon>
        <taxon>Sphingobacteriaceae</taxon>
        <taxon>Pedobacter</taxon>
    </lineage>
</organism>
<dbReference type="InterPro" id="IPR018551">
    <property type="entry name" value="DUF2007"/>
</dbReference>
<evidence type="ECO:0000259" key="1">
    <source>
        <dbReference type="Pfam" id="PF09413"/>
    </source>
</evidence>
<dbReference type="Pfam" id="PF09413">
    <property type="entry name" value="DUF2007"/>
    <property type="match status" value="1"/>
</dbReference>
<evidence type="ECO:0000313" key="2">
    <source>
        <dbReference type="EMBL" id="MEJ2904031.1"/>
    </source>
</evidence>
<proteinExistence type="predicted"/>
<keyword evidence="3" id="KW-1185">Reference proteome</keyword>
<dbReference type="Proteomes" id="UP001378956">
    <property type="component" value="Unassembled WGS sequence"/>
</dbReference>
<protein>
    <submittedName>
        <fullName evidence="2">DUF2007 domain-containing protein</fullName>
    </submittedName>
</protein>
<sequence length="68" mass="7790">MSSNWIKVYETEDQFKAEILKQGLEAIDIDAVVLNKQDSSYKTFGILTVLVHPDDSEKAKEYILENNI</sequence>
<evidence type="ECO:0000313" key="3">
    <source>
        <dbReference type="Proteomes" id="UP001378956"/>
    </source>
</evidence>
<comment type="caution">
    <text evidence="2">The sequence shown here is derived from an EMBL/GenBank/DDBJ whole genome shotgun (WGS) entry which is preliminary data.</text>
</comment>
<accession>A0ABU8NP47</accession>
<reference evidence="2 3" key="1">
    <citation type="submission" date="2024-03" db="EMBL/GenBank/DDBJ databases">
        <title>Sequence of Lycoming College Course Isolates.</title>
        <authorList>
            <person name="Plotts O."/>
            <person name="Newman J."/>
        </authorList>
    </citation>
    <scope>NUCLEOTIDE SEQUENCE [LARGE SCALE GENOMIC DNA]</scope>
    <source>
        <strain evidence="2 3">CJB-3</strain>
    </source>
</reference>
<gene>
    <name evidence="2" type="ORF">WAE58_16420</name>
</gene>
<dbReference type="EMBL" id="JBBEUB010000005">
    <property type="protein sequence ID" value="MEJ2904031.1"/>
    <property type="molecule type" value="Genomic_DNA"/>
</dbReference>
<dbReference type="RefSeq" id="WP_172662349.1">
    <property type="nucleotide sequence ID" value="NZ_CBFGNQ010000023.1"/>
</dbReference>
<name>A0ABU8NP47_9SPHI</name>
<feature type="domain" description="DUF2007" evidence="1">
    <location>
        <begin position="5"/>
        <end position="61"/>
    </location>
</feature>